<dbReference type="EMBL" id="UHFF01000002">
    <property type="protein sequence ID" value="SUN49576.1"/>
    <property type="molecule type" value="Genomic_DNA"/>
</dbReference>
<evidence type="ECO:0000256" key="7">
    <source>
        <dbReference type="ARBA" id="ARBA00022989"/>
    </source>
</evidence>
<dbReference type="PANTHER" id="PTHR33514:SF13">
    <property type="entry name" value="PROTEIN ABCI12, CHLOROPLASTIC"/>
    <property type="match status" value="1"/>
</dbReference>
<sequence>MDKLILGRYIPGNSIIHRLDPRSKLLAMIIYIIIIFWANNVVTNLLLLAFTLLLIFLSQIKWSFFFNGVKPMIGIILFTTLFQVFFTQGGSVLFQFGIIKITSLGLSQAILIFMRFVLIIFFSTLLTLTTTPLSLSDAVEALLKPLVRFKVPAHEIGLMLSLSLRFVPTLMDDTTRIMNAQKARGVDFGEGNLIQKVKSIIPILIPLFASSFKRADALAIAMEARGYQGGDSRTKYRLLSWQLKDSLAIALVVILGIFLFYLKSPSGLT</sequence>
<dbReference type="Pfam" id="PF02361">
    <property type="entry name" value="CbiQ"/>
    <property type="match status" value="1"/>
</dbReference>
<evidence type="ECO:0000256" key="8">
    <source>
        <dbReference type="ARBA" id="ARBA00023136"/>
    </source>
</evidence>
<comment type="subunit">
    <text evidence="9">Forms a stable energy-coupling factor (ECF) transporter complex composed of 2 membrane-embedded substrate-binding proteins (S component), 2 ATP-binding proteins (A component) and 2 transmembrane proteins (T component).</text>
</comment>
<gene>
    <name evidence="9 10" type="primary">ecfT</name>
    <name evidence="10" type="ORF">NCTC12092_01956</name>
</gene>
<keyword evidence="4 9" id="KW-0813">Transport</keyword>
<feature type="transmembrane region" description="Helical" evidence="9">
    <location>
        <begin position="64"/>
        <end position="86"/>
    </location>
</feature>
<organism evidence="10 11">
    <name type="scientific">Streptococcus equi subsp. equi</name>
    <dbReference type="NCBI Taxonomy" id="148942"/>
    <lineage>
        <taxon>Bacteria</taxon>
        <taxon>Bacillati</taxon>
        <taxon>Bacillota</taxon>
        <taxon>Bacilli</taxon>
        <taxon>Lactobacillales</taxon>
        <taxon>Streptococcaceae</taxon>
        <taxon>Streptococcus</taxon>
    </lineage>
</organism>
<feature type="transmembrane region" description="Helical" evidence="9">
    <location>
        <begin position="243"/>
        <end position="262"/>
    </location>
</feature>
<keyword evidence="6 9" id="KW-0812">Transmembrane</keyword>
<feature type="transmembrane region" description="Helical" evidence="9">
    <location>
        <begin position="28"/>
        <end position="57"/>
    </location>
</feature>
<protein>
    <recommendedName>
        <fullName evidence="3 9">Energy-coupling factor transporter transmembrane protein EcfT</fullName>
        <shortName evidence="9">ECF transporter T component EcfT</shortName>
    </recommendedName>
</protein>
<reference evidence="10 11" key="1">
    <citation type="submission" date="2018-06" db="EMBL/GenBank/DDBJ databases">
        <authorList>
            <consortium name="Pathogen Informatics"/>
            <person name="Doyle S."/>
        </authorList>
    </citation>
    <scope>NUCLEOTIDE SEQUENCE [LARGE SCALE GENOMIC DNA]</scope>
    <source>
        <strain evidence="10 11">NCTC12092</strain>
    </source>
</reference>
<comment type="function">
    <text evidence="9">Transmembrane (T) component of an energy-coupling factor (ECF) ABC-transporter complex. Unlike classic ABC transporters this ECF transporter provides the energy necessary to transport a number of different substrates.</text>
</comment>
<evidence type="ECO:0000256" key="9">
    <source>
        <dbReference type="HAMAP-Rule" id="MF_01461"/>
    </source>
</evidence>
<proteinExistence type="inferred from homology"/>
<evidence type="ECO:0000313" key="10">
    <source>
        <dbReference type="EMBL" id="SUN49576.1"/>
    </source>
</evidence>
<evidence type="ECO:0000256" key="3">
    <source>
        <dbReference type="ARBA" id="ARBA00014042"/>
    </source>
</evidence>
<dbReference type="HAMAP" id="MF_01461">
    <property type="entry name" value="EcfT"/>
    <property type="match status" value="1"/>
</dbReference>
<feature type="transmembrane region" description="Helical" evidence="9">
    <location>
        <begin position="106"/>
        <end position="128"/>
    </location>
</feature>
<evidence type="ECO:0000256" key="6">
    <source>
        <dbReference type="ARBA" id="ARBA00022692"/>
    </source>
</evidence>
<name>A0A380JUQ7_9STRE</name>
<dbReference type="InterPro" id="IPR024919">
    <property type="entry name" value="EcfT"/>
</dbReference>
<evidence type="ECO:0000256" key="2">
    <source>
        <dbReference type="ARBA" id="ARBA00005660"/>
    </source>
</evidence>
<evidence type="ECO:0000256" key="1">
    <source>
        <dbReference type="ARBA" id="ARBA00004651"/>
    </source>
</evidence>
<keyword evidence="5 9" id="KW-1003">Cell membrane</keyword>
<dbReference type="GO" id="GO:0022857">
    <property type="term" value="F:transmembrane transporter activity"/>
    <property type="evidence" value="ECO:0007669"/>
    <property type="project" value="UniProtKB-UniRule"/>
</dbReference>
<dbReference type="GO" id="GO:0005886">
    <property type="term" value="C:plasma membrane"/>
    <property type="evidence" value="ECO:0007669"/>
    <property type="project" value="UniProtKB-SubCell"/>
</dbReference>
<accession>A0A380JUQ7</accession>
<dbReference type="RefSeq" id="WP_037579672.1">
    <property type="nucleotide sequence ID" value="NZ_UHFF01000002.1"/>
</dbReference>
<evidence type="ECO:0000313" key="11">
    <source>
        <dbReference type="Proteomes" id="UP000254461"/>
    </source>
</evidence>
<keyword evidence="7 9" id="KW-1133">Transmembrane helix</keyword>
<dbReference type="AlphaFoldDB" id="A0A380JUQ7"/>
<dbReference type="PANTHER" id="PTHR33514">
    <property type="entry name" value="PROTEIN ABCI12, CHLOROPLASTIC"/>
    <property type="match status" value="1"/>
</dbReference>
<dbReference type="CDD" id="cd16914">
    <property type="entry name" value="EcfT"/>
    <property type="match status" value="1"/>
</dbReference>
<comment type="similarity">
    <text evidence="2 9">Belongs to the energy-coupling factor EcfT family.</text>
</comment>
<evidence type="ECO:0000256" key="4">
    <source>
        <dbReference type="ARBA" id="ARBA00022448"/>
    </source>
</evidence>
<dbReference type="Proteomes" id="UP000254461">
    <property type="component" value="Unassembled WGS sequence"/>
</dbReference>
<keyword evidence="8 9" id="KW-0472">Membrane</keyword>
<dbReference type="InterPro" id="IPR003339">
    <property type="entry name" value="ABC/ECF_trnsptr_transmembrane"/>
</dbReference>
<comment type="subcellular location">
    <subcellularLocation>
        <location evidence="1 9">Cell membrane</location>
        <topology evidence="1 9">Multi-pass membrane protein</topology>
    </subcellularLocation>
</comment>
<evidence type="ECO:0000256" key="5">
    <source>
        <dbReference type="ARBA" id="ARBA00022475"/>
    </source>
</evidence>